<dbReference type="Pfam" id="PF07963">
    <property type="entry name" value="N_methyl"/>
    <property type="match status" value="1"/>
</dbReference>
<proteinExistence type="predicted"/>
<evidence type="ECO:0000256" key="6">
    <source>
        <dbReference type="ARBA" id="ARBA00022989"/>
    </source>
</evidence>
<evidence type="ECO:0000256" key="3">
    <source>
        <dbReference type="ARBA" id="ARBA00022481"/>
    </source>
</evidence>
<keyword evidence="4" id="KW-0997">Cell inner membrane</keyword>
<accession>A0A3B0W490</accession>
<feature type="domain" description="General secretion pathway GspH" evidence="9">
    <location>
        <begin position="46"/>
        <end position="163"/>
    </location>
</feature>
<dbReference type="GO" id="GO:0005886">
    <property type="term" value="C:plasma membrane"/>
    <property type="evidence" value="ECO:0007669"/>
    <property type="project" value="UniProtKB-SubCell"/>
</dbReference>
<name>A0A3B0W490_9ZZZZ</name>
<evidence type="ECO:0000256" key="5">
    <source>
        <dbReference type="ARBA" id="ARBA00022692"/>
    </source>
</evidence>
<dbReference type="InterPro" id="IPR045584">
    <property type="entry name" value="Pilin-like"/>
</dbReference>
<sequence>MQIIHRCQGFTLIEMIITLSILSILTAYGIPNYRELKQNQTMTQEINRLSSTINFARSHSIIAGDHVILCATQTFTACDGNSQWHNGWMVFADANQDRRFNGNDRMLLIENSMSPQLQALASVHRPTIRFNSVGFAPGTNLTIRFCDDRGAAHGKAIIISNVGRPRIAQHISSCG</sequence>
<comment type="subcellular location">
    <subcellularLocation>
        <location evidence="1">Cell inner membrane</location>
        <topology evidence="1">Single-pass membrane protein</topology>
    </subcellularLocation>
</comment>
<evidence type="ECO:0000259" key="9">
    <source>
        <dbReference type="Pfam" id="PF12019"/>
    </source>
</evidence>
<keyword evidence="6 8" id="KW-1133">Transmembrane helix</keyword>
<dbReference type="Gene3D" id="3.55.40.10">
    <property type="entry name" value="minor pseudopilin epsh domain"/>
    <property type="match status" value="1"/>
</dbReference>
<evidence type="ECO:0000256" key="2">
    <source>
        <dbReference type="ARBA" id="ARBA00022475"/>
    </source>
</evidence>
<dbReference type="InterPro" id="IPR012902">
    <property type="entry name" value="N_methyl_site"/>
</dbReference>
<keyword evidence="7 8" id="KW-0472">Membrane</keyword>
<keyword evidence="2" id="KW-1003">Cell membrane</keyword>
<feature type="transmembrane region" description="Helical" evidence="8">
    <location>
        <begin position="12"/>
        <end position="30"/>
    </location>
</feature>
<dbReference type="Pfam" id="PF12019">
    <property type="entry name" value="GspH"/>
    <property type="match status" value="1"/>
</dbReference>
<dbReference type="NCBIfam" id="TIGR02532">
    <property type="entry name" value="IV_pilin_GFxxxE"/>
    <property type="match status" value="1"/>
</dbReference>
<evidence type="ECO:0000313" key="10">
    <source>
        <dbReference type="EMBL" id="VAW47270.1"/>
    </source>
</evidence>
<evidence type="ECO:0000256" key="4">
    <source>
        <dbReference type="ARBA" id="ARBA00022519"/>
    </source>
</evidence>
<organism evidence="10">
    <name type="scientific">hydrothermal vent metagenome</name>
    <dbReference type="NCBI Taxonomy" id="652676"/>
    <lineage>
        <taxon>unclassified sequences</taxon>
        <taxon>metagenomes</taxon>
        <taxon>ecological metagenomes</taxon>
    </lineage>
</organism>
<dbReference type="GO" id="GO:0015628">
    <property type="term" value="P:protein secretion by the type II secretion system"/>
    <property type="evidence" value="ECO:0007669"/>
    <property type="project" value="InterPro"/>
</dbReference>
<dbReference type="AlphaFoldDB" id="A0A3B0W490"/>
<evidence type="ECO:0000256" key="8">
    <source>
        <dbReference type="SAM" id="Phobius"/>
    </source>
</evidence>
<keyword evidence="5 8" id="KW-0812">Transmembrane</keyword>
<protein>
    <recommendedName>
        <fullName evidence="9">General secretion pathway GspH domain-containing protein</fullName>
    </recommendedName>
</protein>
<gene>
    <name evidence="10" type="ORF">MNBD_GAMMA02-1181</name>
</gene>
<reference evidence="10" key="1">
    <citation type="submission" date="2018-06" db="EMBL/GenBank/DDBJ databases">
        <authorList>
            <person name="Zhirakovskaya E."/>
        </authorList>
    </citation>
    <scope>NUCLEOTIDE SEQUENCE</scope>
</reference>
<dbReference type="EMBL" id="UOFA01000332">
    <property type="protein sequence ID" value="VAW47270.1"/>
    <property type="molecule type" value="Genomic_DNA"/>
</dbReference>
<keyword evidence="3" id="KW-0488">Methylation</keyword>
<evidence type="ECO:0000256" key="1">
    <source>
        <dbReference type="ARBA" id="ARBA00004377"/>
    </source>
</evidence>
<dbReference type="SUPFAM" id="SSF54523">
    <property type="entry name" value="Pili subunits"/>
    <property type="match status" value="1"/>
</dbReference>
<dbReference type="InterPro" id="IPR022346">
    <property type="entry name" value="T2SS_GspH"/>
</dbReference>
<dbReference type="GO" id="GO:0015627">
    <property type="term" value="C:type II protein secretion system complex"/>
    <property type="evidence" value="ECO:0007669"/>
    <property type="project" value="InterPro"/>
</dbReference>
<evidence type="ECO:0000256" key="7">
    <source>
        <dbReference type="ARBA" id="ARBA00023136"/>
    </source>
</evidence>